<proteinExistence type="predicted"/>
<accession>A0ABQ8BA71</accession>
<comment type="caution">
    <text evidence="1">The sequence shown here is derived from an EMBL/GenBank/DDBJ whole genome shotgun (WGS) entry which is preliminary data.</text>
</comment>
<keyword evidence="2" id="KW-1185">Reference proteome</keyword>
<sequence>MADQVASFLLSEIGNSKTTLFWFDNWLRVGRLLNITGPSGTQVWISLATRRSWKRPLVDNGTFFGVVAITYGR</sequence>
<gene>
    <name evidence="1" type="ORF">HID58_040860</name>
</gene>
<dbReference type="EMBL" id="JAGKQM010000011">
    <property type="protein sequence ID" value="KAH0901357.1"/>
    <property type="molecule type" value="Genomic_DNA"/>
</dbReference>
<dbReference type="Proteomes" id="UP000824890">
    <property type="component" value="Unassembled WGS sequence"/>
</dbReference>
<protein>
    <submittedName>
        <fullName evidence="1">Uncharacterized protein</fullName>
    </submittedName>
</protein>
<name>A0ABQ8BA71_BRANA</name>
<evidence type="ECO:0000313" key="2">
    <source>
        <dbReference type="Proteomes" id="UP000824890"/>
    </source>
</evidence>
<reference evidence="1 2" key="1">
    <citation type="submission" date="2021-05" db="EMBL/GenBank/DDBJ databases">
        <title>Genome Assembly of Synthetic Allotetraploid Brassica napus Reveals Homoeologous Exchanges between Subgenomes.</title>
        <authorList>
            <person name="Davis J.T."/>
        </authorList>
    </citation>
    <scope>NUCLEOTIDE SEQUENCE [LARGE SCALE GENOMIC DNA]</scope>
    <source>
        <strain evidence="2">cv. Da-Ae</strain>
        <tissue evidence="1">Seedling</tissue>
    </source>
</reference>
<evidence type="ECO:0000313" key="1">
    <source>
        <dbReference type="EMBL" id="KAH0901357.1"/>
    </source>
</evidence>
<organism evidence="1 2">
    <name type="scientific">Brassica napus</name>
    <name type="common">Rape</name>
    <dbReference type="NCBI Taxonomy" id="3708"/>
    <lineage>
        <taxon>Eukaryota</taxon>
        <taxon>Viridiplantae</taxon>
        <taxon>Streptophyta</taxon>
        <taxon>Embryophyta</taxon>
        <taxon>Tracheophyta</taxon>
        <taxon>Spermatophyta</taxon>
        <taxon>Magnoliopsida</taxon>
        <taxon>eudicotyledons</taxon>
        <taxon>Gunneridae</taxon>
        <taxon>Pentapetalae</taxon>
        <taxon>rosids</taxon>
        <taxon>malvids</taxon>
        <taxon>Brassicales</taxon>
        <taxon>Brassicaceae</taxon>
        <taxon>Brassiceae</taxon>
        <taxon>Brassica</taxon>
    </lineage>
</organism>